<dbReference type="EMBL" id="MU794951">
    <property type="protein sequence ID" value="KAJ3815341.1"/>
    <property type="molecule type" value="Genomic_DNA"/>
</dbReference>
<gene>
    <name evidence="1" type="ORF">F5876DRAFT_30866</name>
</gene>
<reference evidence="1" key="1">
    <citation type="submission" date="2022-09" db="EMBL/GenBank/DDBJ databases">
        <title>A Global Phylogenomic Analysis of the Shiitake Genus Lentinula.</title>
        <authorList>
            <consortium name="DOE Joint Genome Institute"/>
            <person name="Sierra-Patev S."/>
            <person name="Min B."/>
            <person name="Naranjo-Ortiz M."/>
            <person name="Looney B."/>
            <person name="Konkel Z."/>
            <person name="Slot J.C."/>
            <person name="Sakamoto Y."/>
            <person name="Steenwyk J.L."/>
            <person name="Rokas A."/>
            <person name="Carro J."/>
            <person name="Camarero S."/>
            <person name="Ferreira P."/>
            <person name="Molpeceres G."/>
            <person name="Ruiz-Duenas F.J."/>
            <person name="Serrano A."/>
            <person name="Henrissat B."/>
            <person name="Drula E."/>
            <person name="Hughes K.W."/>
            <person name="Mata J.L."/>
            <person name="Ishikawa N.K."/>
            <person name="Vargas-Isla R."/>
            <person name="Ushijima S."/>
            <person name="Smith C.A."/>
            <person name="Ahrendt S."/>
            <person name="Andreopoulos W."/>
            <person name="He G."/>
            <person name="Labutti K."/>
            <person name="Lipzen A."/>
            <person name="Ng V."/>
            <person name="Riley R."/>
            <person name="Sandor L."/>
            <person name="Barry K."/>
            <person name="Martinez A.T."/>
            <person name="Xiao Y."/>
            <person name="Gibbons J.G."/>
            <person name="Terashima K."/>
            <person name="Grigoriev I.V."/>
            <person name="Hibbett D.S."/>
        </authorList>
    </citation>
    <scope>NUCLEOTIDE SEQUENCE</scope>
    <source>
        <strain evidence="1">TMI1499</strain>
    </source>
</reference>
<protein>
    <submittedName>
        <fullName evidence="1">Uncharacterized protein</fullName>
    </submittedName>
</protein>
<proteinExistence type="predicted"/>
<name>A0ACC1UEY3_9AGAR</name>
<accession>A0ACC1UEY3</accession>
<keyword evidence="2" id="KW-1185">Reference proteome</keyword>
<evidence type="ECO:0000313" key="1">
    <source>
        <dbReference type="EMBL" id="KAJ3815341.1"/>
    </source>
</evidence>
<dbReference type="Proteomes" id="UP001163835">
    <property type="component" value="Unassembled WGS sequence"/>
</dbReference>
<organism evidence="1 2">
    <name type="scientific">Lentinula aff. lateritia</name>
    <dbReference type="NCBI Taxonomy" id="2804960"/>
    <lineage>
        <taxon>Eukaryota</taxon>
        <taxon>Fungi</taxon>
        <taxon>Dikarya</taxon>
        <taxon>Basidiomycota</taxon>
        <taxon>Agaricomycotina</taxon>
        <taxon>Agaricomycetes</taxon>
        <taxon>Agaricomycetidae</taxon>
        <taxon>Agaricales</taxon>
        <taxon>Marasmiineae</taxon>
        <taxon>Omphalotaceae</taxon>
        <taxon>Lentinula</taxon>
    </lineage>
</organism>
<sequence>MSNIHEKELQADLKSGIEKLMRENNNLNYTEALSQVTKDMLKNNPFVPPTSGCPINDLPNELLAHIFYVGMEMEEEGPSEDELEEEDDEYEDELDLLDWDSDDEGEENHTPASKRKDTGKGKAGRGEEQSEKEEEEEEEEAGLPFQVLVSHVCRHFREVAIESPLLWTTLRFQLGTSLDKAKIWLARSKGHPLQIEIDCTSSDEDDEEEVIASSSLNHVTDPLDNATENEGSPLESEPSYLTKAQISEIMDIIIPAVDRWRIFSVTASYYNSIHLILERLSRCSSAPLLEVFEMYHYEDCDEFDAFSPPELNTKFTIFGGVAPKLKSVALWGVHIDWDASLSFLNDLRDLEIAYHAEDVRPSFETFSDILTGSPELETLSLCVSGPAGTGLDWGIMPIHIPSVKSLTLCHHEPAYIEALLPLLHAPNVVELLLDYDSNDFSDFALLLAKPLPGRTKSILAGLDHLKIGGLPSNKNARQLMLEQLVNLKSICINCVGDEEEFFERLMELKSTSSESGTTQSVVFCPHLNTLMTTGVDGTAMRKFVETRKRGGAPLSKVSMSEEDNLDEKEEKWLRDHLQELDFFEPSDSEEEIEMEIDDMSDDMDTT</sequence>
<comment type="caution">
    <text evidence="1">The sequence shown here is derived from an EMBL/GenBank/DDBJ whole genome shotgun (WGS) entry which is preliminary data.</text>
</comment>
<evidence type="ECO:0000313" key="2">
    <source>
        <dbReference type="Proteomes" id="UP001163835"/>
    </source>
</evidence>